<feature type="transmembrane region" description="Helical" evidence="6">
    <location>
        <begin position="117"/>
        <end position="142"/>
    </location>
</feature>
<keyword evidence="4 6" id="KW-1133">Transmembrane helix</keyword>
<dbReference type="GO" id="GO:0005886">
    <property type="term" value="C:plasma membrane"/>
    <property type="evidence" value="ECO:0007669"/>
    <property type="project" value="UniProtKB-SubCell"/>
</dbReference>
<sequence length="345" mass="35517">MSQQTLPKERPVETVVPVRRGRASRSRGFELLPILGALLVIGAVFSALRPDAFLNPFNLESMAKAAAPLLVMGVGMTFVIITAGIDLAVGSVLVLSGVVAAQVMIAIPSGLGMAPWAGYLIGVAAGIVVGIVVGAVAGTLVARAKITPMIVTLGTMGASLGVAQLLTRGVDVSGVPPEFARGLGQEKLWGIIPWIVVIAVVVCVLGWLALTFTRFGTYTFVIGSNAEAARRAGINVNRHLMMVYALSGACAGLAGVMSLARFSSTTLAAHSLDNFAVITAVILGGTSLFGGIGSIQGTVVGVFIPVSLASGLVIIGVQPFWQNIAVSVVLVVAVLIDQIRRSRRA</sequence>
<name>A0A2M9C0K8_9MICO</name>
<dbReference type="Pfam" id="PF02653">
    <property type="entry name" value="BPD_transp_2"/>
    <property type="match status" value="1"/>
</dbReference>
<evidence type="ECO:0000256" key="1">
    <source>
        <dbReference type="ARBA" id="ARBA00004651"/>
    </source>
</evidence>
<feature type="transmembrane region" description="Helical" evidence="6">
    <location>
        <begin position="28"/>
        <end position="45"/>
    </location>
</feature>
<keyword evidence="2" id="KW-1003">Cell membrane</keyword>
<dbReference type="AlphaFoldDB" id="A0A2M9C0K8"/>
<dbReference type="EMBL" id="PGFB01000002">
    <property type="protein sequence ID" value="PJJ63832.1"/>
    <property type="molecule type" value="Genomic_DNA"/>
</dbReference>
<dbReference type="GO" id="GO:0022857">
    <property type="term" value="F:transmembrane transporter activity"/>
    <property type="evidence" value="ECO:0007669"/>
    <property type="project" value="InterPro"/>
</dbReference>
<feature type="transmembrane region" description="Helical" evidence="6">
    <location>
        <begin position="323"/>
        <end position="339"/>
    </location>
</feature>
<keyword evidence="5 6" id="KW-0472">Membrane</keyword>
<keyword evidence="3 6" id="KW-0812">Transmembrane</keyword>
<evidence type="ECO:0000313" key="7">
    <source>
        <dbReference type="EMBL" id="PJJ63832.1"/>
    </source>
</evidence>
<dbReference type="Proteomes" id="UP000230161">
    <property type="component" value="Unassembled WGS sequence"/>
</dbReference>
<gene>
    <name evidence="7" type="ORF">CLV54_1508</name>
</gene>
<evidence type="ECO:0000256" key="6">
    <source>
        <dbReference type="SAM" id="Phobius"/>
    </source>
</evidence>
<organism evidence="7 8">
    <name type="scientific">Compostimonas suwonensis</name>
    <dbReference type="NCBI Taxonomy" id="1048394"/>
    <lineage>
        <taxon>Bacteria</taxon>
        <taxon>Bacillati</taxon>
        <taxon>Actinomycetota</taxon>
        <taxon>Actinomycetes</taxon>
        <taxon>Micrococcales</taxon>
        <taxon>Microbacteriaceae</taxon>
        <taxon>Compostimonas</taxon>
    </lineage>
</organism>
<dbReference type="CDD" id="cd06579">
    <property type="entry name" value="TM_PBP1_transp_AraH_like"/>
    <property type="match status" value="1"/>
</dbReference>
<dbReference type="PANTHER" id="PTHR32196:SF72">
    <property type="entry name" value="RIBOSE IMPORT PERMEASE PROTEIN RBSC"/>
    <property type="match status" value="1"/>
</dbReference>
<proteinExistence type="predicted"/>
<feature type="transmembrane region" description="Helical" evidence="6">
    <location>
        <begin position="65"/>
        <end position="85"/>
    </location>
</feature>
<comment type="caution">
    <text evidence="7">The sequence shown here is derived from an EMBL/GenBank/DDBJ whole genome shotgun (WGS) entry which is preliminary data.</text>
</comment>
<evidence type="ECO:0000256" key="3">
    <source>
        <dbReference type="ARBA" id="ARBA00022692"/>
    </source>
</evidence>
<evidence type="ECO:0000256" key="4">
    <source>
        <dbReference type="ARBA" id="ARBA00022989"/>
    </source>
</evidence>
<evidence type="ECO:0000256" key="5">
    <source>
        <dbReference type="ARBA" id="ARBA00023136"/>
    </source>
</evidence>
<protein>
    <submittedName>
        <fullName evidence="7">Ribose transport system permease protein</fullName>
    </submittedName>
</protein>
<accession>A0A2M9C0K8</accession>
<feature type="transmembrane region" description="Helical" evidence="6">
    <location>
        <begin position="240"/>
        <end position="262"/>
    </location>
</feature>
<feature type="transmembrane region" description="Helical" evidence="6">
    <location>
        <begin position="187"/>
        <end position="210"/>
    </location>
</feature>
<evidence type="ECO:0000256" key="2">
    <source>
        <dbReference type="ARBA" id="ARBA00022475"/>
    </source>
</evidence>
<dbReference type="InterPro" id="IPR001851">
    <property type="entry name" value="ABC_transp_permease"/>
</dbReference>
<keyword evidence="8" id="KW-1185">Reference proteome</keyword>
<reference evidence="7 8" key="1">
    <citation type="submission" date="2017-11" db="EMBL/GenBank/DDBJ databases">
        <title>Genomic Encyclopedia of Archaeal and Bacterial Type Strains, Phase II (KMG-II): From Individual Species to Whole Genera.</title>
        <authorList>
            <person name="Goeker M."/>
        </authorList>
    </citation>
    <scope>NUCLEOTIDE SEQUENCE [LARGE SCALE GENOMIC DNA]</scope>
    <source>
        <strain evidence="7 8">DSM 25625</strain>
    </source>
</reference>
<feature type="transmembrane region" description="Helical" evidence="6">
    <location>
        <begin position="92"/>
        <end position="111"/>
    </location>
</feature>
<feature type="transmembrane region" description="Helical" evidence="6">
    <location>
        <begin position="274"/>
        <end position="292"/>
    </location>
</feature>
<dbReference type="PANTHER" id="PTHR32196">
    <property type="entry name" value="ABC TRANSPORTER PERMEASE PROTEIN YPHD-RELATED-RELATED"/>
    <property type="match status" value="1"/>
</dbReference>
<comment type="subcellular location">
    <subcellularLocation>
        <location evidence="1">Cell membrane</location>
        <topology evidence="1">Multi-pass membrane protein</topology>
    </subcellularLocation>
</comment>
<evidence type="ECO:0000313" key="8">
    <source>
        <dbReference type="Proteomes" id="UP000230161"/>
    </source>
</evidence>
<dbReference type="OrthoDB" id="3676653at2"/>